<gene>
    <name evidence="2" type="ORF">LITE_LOCUS13633</name>
</gene>
<keyword evidence="3" id="KW-1185">Reference proteome</keyword>
<evidence type="ECO:0000256" key="1">
    <source>
        <dbReference type="SAM" id="MobiDB-lite"/>
    </source>
</evidence>
<accession>A0AAV0JCE1</accession>
<feature type="compositionally biased region" description="Basic and acidic residues" evidence="1">
    <location>
        <begin position="54"/>
        <end position="71"/>
    </location>
</feature>
<dbReference type="Proteomes" id="UP001154282">
    <property type="component" value="Unassembled WGS sequence"/>
</dbReference>
<feature type="compositionally biased region" description="Basic residues" evidence="1">
    <location>
        <begin position="19"/>
        <end position="34"/>
    </location>
</feature>
<dbReference type="EMBL" id="CAMGYJ010000004">
    <property type="protein sequence ID" value="CAI0407602.1"/>
    <property type="molecule type" value="Genomic_DNA"/>
</dbReference>
<protein>
    <submittedName>
        <fullName evidence="2">Uncharacterized protein</fullName>
    </submittedName>
</protein>
<feature type="region of interest" description="Disordered" evidence="1">
    <location>
        <begin position="1"/>
        <end position="71"/>
    </location>
</feature>
<sequence>MQEARWDPVHDERQPVVLRGHRVQRGRSRRHRRRSGEGRQEQAPVDVAGPRLGRHVEDRLPSAREDAELPGEIERRKVHDFYARRP</sequence>
<comment type="caution">
    <text evidence="2">The sequence shown here is derived from an EMBL/GenBank/DDBJ whole genome shotgun (WGS) entry which is preliminary data.</text>
</comment>
<proteinExistence type="predicted"/>
<organism evidence="2 3">
    <name type="scientific">Linum tenue</name>
    <dbReference type="NCBI Taxonomy" id="586396"/>
    <lineage>
        <taxon>Eukaryota</taxon>
        <taxon>Viridiplantae</taxon>
        <taxon>Streptophyta</taxon>
        <taxon>Embryophyta</taxon>
        <taxon>Tracheophyta</taxon>
        <taxon>Spermatophyta</taxon>
        <taxon>Magnoliopsida</taxon>
        <taxon>eudicotyledons</taxon>
        <taxon>Gunneridae</taxon>
        <taxon>Pentapetalae</taxon>
        <taxon>rosids</taxon>
        <taxon>fabids</taxon>
        <taxon>Malpighiales</taxon>
        <taxon>Linaceae</taxon>
        <taxon>Linum</taxon>
    </lineage>
</organism>
<evidence type="ECO:0000313" key="2">
    <source>
        <dbReference type="EMBL" id="CAI0407602.1"/>
    </source>
</evidence>
<name>A0AAV0JCE1_9ROSI</name>
<evidence type="ECO:0000313" key="3">
    <source>
        <dbReference type="Proteomes" id="UP001154282"/>
    </source>
</evidence>
<feature type="compositionally biased region" description="Basic and acidic residues" evidence="1">
    <location>
        <begin position="1"/>
        <end position="14"/>
    </location>
</feature>
<dbReference type="AlphaFoldDB" id="A0AAV0JCE1"/>
<reference evidence="2" key="1">
    <citation type="submission" date="2022-08" db="EMBL/GenBank/DDBJ databases">
        <authorList>
            <person name="Gutierrez-Valencia J."/>
        </authorList>
    </citation>
    <scope>NUCLEOTIDE SEQUENCE</scope>
</reference>